<dbReference type="RefSeq" id="WP_073590810.1">
    <property type="nucleotide sequence ID" value="NZ_FRFD01000014.1"/>
</dbReference>
<dbReference type="Gene3D" id="1.10.1200.10">
    <property type="entry name" value="ACP-like"/>
    <property type="match status" value="1"/>
</dbReference>
<reference evidence="2 3" key="1">
    <citation type="submission" date="2016-12" db="EMBL/GenBank/DDBJ databases">
        <authorList>
            <person name="Song W.-J."/>
            <person name="Kurnit D.M."/>
        </authorList>
    </citation>
    <scope>NUCLEOTIDE SEQUENCE [LARGE SCALE GENOMIC DNA]</scope>
    <source>
        <strain evidence="2 3">DSM 12503</strain>
    </source>
</reference>
<organism evidence="2 3">
    <name type="scientific">Anaerocolumna xylanovorans DSM 12503</name>
    <dbReference type="NCBI Taxonomy" id="1121345"/>
    <lineage>
        <taxon>Bacteria</taxon>
        <taxon>Bacillati</taxon>
        <taxon>Bacillota</taxon>
        <taxon>Clostridia</taxon>
        <taxon>Lachnospirales</taxon>
        <taxon>Lachnospiraceae</taxon>
        <taxon>Anaerocolumna</taxon>
    </lineage>
</organism>
<evidence type="ECO:0000259" key="1">
    <source>
        <dbReference type="PROSITE" id="PS50075"/>
    </source>
</evidence>
<dbReference type="PROSITE" id="PS50075">
    <property type="entry name" value="CARRIER"/>
    <property type="match status" value="1"/>
</dbReference>
<dbReference type="InterPro" id="IPR009081">
    <property type="entry name" value="PP-bd_ACP"/>
</dbReference>
<gene>
    <name evidence="2" type="ORF">SAMN02745217_04172</name>
</gene>
<dbReference type="STRING" id="1121345.SAMN02745217_04172"/>
<feature type="domain" description="Carrier" evidence="1">
    <location>
        <begin position="1"/>
        <end position="76"/>
    </location>
</feature>
<sequence length="78" mass="9057">MKVDYKEFAEFVCGRYGISIEEAEKADTFMELGMDSLSIYSVIGEIEERYEVVVDTDDITDINSLNRLYQYIRNKVGK</sequence>
<dbReference type="OrthoDB" id="9804551at2"/>
<dbReference type="Pfam" id="PF00550">
    <property type="entry name" value="PP-binding"/>
    <property type="match status" value="1"/>
</dbReference>
<dbReference type="InterPro" id="IPR036736">
    <property type="entry name" value="ACP-like_sf"/>
</dbReference>
<evidence type="ECO:0000313" key="3">
    <source>
        <dbReference type="Proteomes" id="UP000184612"/>
    </source>
</evidence>
<name>A0A1M7YLW7_9FIRM</name>
<dbReference type="SUPFAM" id="SSF47336">
    <property type="entry name" value="ACP-like"/>
    <property type="match status" value="1"/>
</dbReference>
<dbReference type="EMBL" id="FRFD01000014">
    <property type="protein sequence ID" value="SHO53582.1"/>
    <property type="molecule type" value="Genomic_DNA"/>
</dbReference>
<dbReference type="AlphaFoldDB" id="A0A1M7YLW7"/>
<keyword evidence="3" id="KW-1185">Reference proteome</keyword>
<protein>
    <submittedName>
        <fullName evidence="2">Acyl carrier protein</fullName>
    </submittedName>
</protein>
<accession>A0A1M7YLW7</accession>
<evidence type="ECO:0000313" key="2">
    <source>
        <dbReference type="EMBL" id="SHO53582.1"/>
    </source>
</evidence>
<proteinExistence type="predicted"/>
<dbReference type="Proteomes" id="UP000184612">
    <property type="component" value="Unassembled WGS sequence"/>
</dbReference>